<dbReference type="Proteomes" id="UP001381693">
    <property type="component" value="Unassembled WGS sequence"/>
</dbReference>
<gene>
    <name evidence="2" type="ORF">SK128_015368</name>
</gene>
<feature type="compositionally biased region" description="Acidic residues" evidence="1">
    <location>
        <begin position="18"/>
        <end position="27"/>
    </location>
</feature>
<protein>
    <submittedName>
        <fullName evidence="2">Uncharacterized protein</fullName>
    </submittedName>
</protein>
<organism evidence="2 3">
    <name type="scientific">Halocaridina rubra</name>
    <name type="common">Hawaiian red shrimp</name>
    <dbReference type="NCBI Taxonomy" id="373956"/>
    <lineage>
        <taxon>Eukaryota</taxon>
        <taxon>Metazoa</taxon>
        <taxon>Ecdysozoa</taxon>
        <taxon>Arthropoda</taxon>
        <taxon>Crustacea</taxon>
        <taxon>Multicrustacea</taxon>
        <taxon>Malacostraca</taxon>
        <taxon>Eumalacostraca</taxon>
        <taxon>Eucarida</taxon>
        <taxon>Decapoda</taxon>
        <taxon>Pleocyemata</taxon>
        <taxon>Caridea</taxon>
        <taxon>Atyoidea</taxon>
        <taxon>Atyidae</taxon>
        <taxon>Halocaridina</taxon>
    </lineage>
</organism>
<dbReference type="AlphaFoldDB" id="A0AAN9AF81"/>
<evidence type="ECO:0000313" key="3">
    <source>
        <dbReference type="Proteomes" id="UP001381693"/>
    </source>
</evidence>
<feature type="compositionally biased region" description="Polar residues" evidence="1">
    <location>
        <begin position="45"/>
        <end position="54"/>
    </location>
</feature>
<accession>A0AAN9AF81</accession>
<feature type="compositionally biased region" description="Basic and acidic residues" evidence="1">
    <location>
        <begin position="1"/>
        <end position="17"/>
    </location>
</feature>
<comment type="caution">
    <text evidence="2">The sequence shown here is derived from an EMBL/GenBank/DDBJ whole genome shotgun (WGS) entry which is preliminary data.</text>
</comment>
<keyword evidence="3" id="KW-1185">Reference proteome</keyword>
<evidence type="ECO:0000313" key="2">
    <source>
        <dbReference type="EMBL" id="KAK7084925.1"/>
    </source>
</evidence>
<dbReference type="EMBL" id="JAXCGZ010001944">
    <property type="protein sequence ID" value="KAK7084925.1"/>
    <property type="molecule type" value="Genomic_DNA"/>
</dbReference>
<proteinExistence type="predicted"/>
<evidence type="ECO:0000256" key="1">
    <source>
        <dbReference type="SAM" id="MobiDB-lite"/>
    </source>
</evidence>
<feature type="region of interest" description="Disordered" evidence="1">
    <location>
        <begin position="1"/>
        <end position="73"/>
    </location>
</feature>
<name>A0AAN9AF81_HALRR</name>
<sequence length="140" mass="16024">MVEKCLQGDDRSPWREQNEEDSEAEEELLSRTIVHSTEDLDSNHSCDSNSQDSGRGSRDMENIPEPSILPSSPRHQIHSVIMHLEDGHRQLEDEGQGDAVKSVAVEQHMQQLQTQINRLKSILQDDMARSILPIWGTRWE</sequence>
<reference evidence="2 3" key="1">
    <citation type="submission" date="2023-11" db="EMBL/GenBank/DDBJ databases">
        <title>Halocaridina rubra genome assembly.</title>
        <authorList>
            <person name="Smith C."/>
        </authorList>
    </citation>
    <scope>NUCLEOTIDE SEQUENCE [LARGE SCALE GENOMIC DNA]</scope>
    <source>
        <strain evidence="2">EP-1</strain>
        <tissue evidence="2">Whole</tissue>
    </source>
</reference>